<proteinExistence type="predicted"/>
<dbReference type="EMBL" id="JANKHO010000364">
    <property type="protein sequence ID" value="KAJ3510881.1"/>
    <property type="molecule type" value="Genomic_DNA"/>
</dbReference>
<comment type="caution">
    <text evidence="3">The sequence shown here is derived from an EMBL/GenBank/DDBJ whole genome shotgun (WGS) entry which is preliminary data.</text>
</comment>
<feature type="domain" description="Beta-glucuronidase C-terminal" evidence="2">
    <location>
        <begin position="421"/>
        <end position="524"/>
    </location>
</feature>
<dbReference type="AlphaFoldDB" id="A0A9W8K9R2"/>
<keyword evidence="1" id="KW-0732">Signal</keyword>
<dbReference type="InterPro" id="IPR017853">
    <property type="entry name" value="GH"/>
</dbReference>
<dbReference type="Proteomes" id="UP001148786">
    <property type="component" value="Unassembled WGS sequence"/>
</dbReference>
<dbReference type="InterPro" id="IPR031728">
    <property type="entry name" value="GlcAase_C"/>
</dbReference>
<dbReference type="PANTHER" id="PTHR36183:SF2">
    <property type="entry name" value="BETA-GLUCURONIDASE C-TERMINAL DOMAIN-CONTAINING PROTEIN"/>
    <property type="match status" value="1"/>
</dbReference>
<dbReference type="SUPFAM" id="SSF51445">
    <property type="entry name" value="(Trans)glycosidases"/>
    <property type="match status" value="1"/>
</dbReference>
<gene>
    <name evidence="3" type="ORF">NLJ89_g4418</name>
</gene>
<evidence type="ECO:0000313" key="4">
    <source>
        <dbReference type="Proteomes" id="UP001148786"/>
    </source>
</evidence>
<reference evidence="3" key="1">
    <citation type="submission" date="2022-07" db="EMBL/GenBank/DDBJ databases">
        <title>Genome Sequence of Agrocybe chaxingu.</title>
        <authorList>
            <person name="Buettner E."/>
        </authorList>
    </citation>
    <scope>NUCLEOTIDE SEQUENCE</scope>
    <source>
        <strain evidence="3">MP-N11</strain>
    </source>
</reference>
<dbReference type="Pfam" id="PF16862">
    <property type="entry name" value="Glyco_hydro_79C"/>
    <property type="match status" value="1"/>
</dbReference>
<dbReference type="PANTHER" id="PTHR36183">
    <property type="entry name" value="BETA-GLUCURONIDASE"/>
    <property type="match status" value="1"/>
</dbReference>
<dbReference type="Gene3D" id="3.20.20.80">
    <property type="entry name" value="Glycosidases"/>
    <property type="match status" value="1"/>
</dbReference>
<organism evidence="3 4">
    <name type="scientific">Agrocybe chaxingu</name>
    <dbReference type="NCBI Taxonomy" id="84603"/>
    <lineage>
        <taxon>Eukaryota</taxon>
        <taxon>Fungi</taxon>
        <taxon>Dikarya</taxon>
        <taxon>Basidiomycota</taxon>
        <taxon>Agaricomycotina</taxon>
        <taxon>Agaricomycetes</taxon>
        <taxon>Agaricomycetidae</taxon>
        <taxon>Agaricales</taxon>
        <taxon>Agaricineae</taxon>
        <taxon>Strophariaceae</taxon>
        <taxon>Agrocybe</taxon>
    </lineage>
</organism>
<name>A0A9W8K9R2_9AGAR</name>
<protein>
    <recommendedName>
        <fullName evidence="2">Beta-glucuronidase C-terminal domain-containing protein</fullName>
    </recommendedName>
</protein>
<dbReference type="InterPro" id="IPR052974">
    <property type="entry name" value="GH79_Enzymes"/>
</dbReference>
<dbReference type="OrthoDB" id="2796951at2759"/>
<keyword evidence="4" id="KW-1185">Reference proteome</keyword>
<evidence type="ECO:0000313" key="3">
    <source>
        <dbReference type="EMBL" id="KAJ3510881.1"/>
    </source>
</evidence>
<feature type="signal peptide" evidence="1">
    <location>
        <begin position="1"/>
        <end position="20"/>
    </location>
</feature>
<evidence type="ECO:0000259" key="2">
    <source>
        <dbReference type="Pfam" id="PF16862"/>
    </source>
</evidence>
<feature type="chain" id="PRO_5040853781" description="Beta-glucuronidase C-terminal domain-containing protein" evidence="1">
    <location>
        <begin position="21"/>
        <end position="528"/>
    </location>
</feature>
<accession>A0A9W8K9R2</accession>
<evidence type="ECO:0000256" key="1">
    <source>
        <dbReference type="SAM" id="SignalP"/>
    </source>
</evidence>
<sequence length="528" mass="56850">MPRPTFQIPFLLCLTQICSSLNVSISLNAPQTAVSVSPSLLSFSIEQDRWTDWVGTTSRNEFFFNALDNYKQLTGEPPQIRIGANSEDHTNFNPNVEFAQLIFPAPSATVPYPEATNITVGDGYYATAKFLPPNTHVIWGLNLGQNNITSAFLNAKSLVKAFASPAIKDAGIKLDAIQIGNEADLYMNNGARPRTYNVTQYVKEWIAFATNVTAAVNLTPSSPTKLWGAGFAGSSHSTTGFSPQAIFEHGILASTPGSLVSTISQHRYSGSFCSGSAGLLQDLMTKSTIRGNLSSFTPDIAVVRAKGLDYVLGETNSYSCHGAPGVSNTAGAALWTLDYLLFATQIGISRVFFHEGIGFKYNLIQPATLTRSILDGSPLPSPLAPHIQPQYYAAIIAAEAIGSTGTTRAVELTISHSRVAGYAFYEGGTLVRALLINSQAFFVGDTQRESIHVDLGFLPTGANPRLPRTMDVKRLSIPHAEDTTGLRWGGQTYETSDARVSGELKVDRIDIANGVDIQGTEAVLLHFD</sequence>